<dbReference type="Pfam" id="PF00392">
    <property type="entry name" value="GntR"/>
    <property type="match status" value="1"/>
</dbReference>
<dbReference type="Pfam" id="PF07702">
    <property type="entry name" value="UTRA"/>
    <property type="match status" value="1"/>
</dbReference>
<dbReference type="InterPro" id="IPR028978">
    <property type="entry name" value="Chorismate_lyase_/UTRA_dom_sf"/>
</dbReference>
<evidence type="ECO:0000256" key="2">
    <source>
        <dbReference type="ARBA" id="ARBA00023125"/>
    </source>
</evidence>
<evidence type="ECO:0000256" key="3">
    <source>
        <dbReference type="ARBA" id="ARBA00023163"/>
    </source>
</evidence>
<evidence type="ECO:0000259" key="5">
    <source>
        <dbReference type="PROSITE" id="PS50949"/>
    </source>
</evidence>
<keyword evidence="3" id="KW-0804">Transcription</keyword>
<dbReference type="InterPro" id="IPR036388">
    <property type="entry name" value="WH-like_DNA-bd_sf"/>
</dbReference>
<dbReference type="PATRIC" id="fig|74704.6.peg.468"/>
<dbReference type="RefSeq" id="WP_019467668.1">
    <property type="nucleotide sequence ID" value="NZ_BKAS01000002.1"/>
</dbReference>
<comment type="caution">
    <text evidence="6">The sequence shown here is derived from an EMBL/GenBank/DDBJ whole genome shotgun (WGS) entry which is preliminary data.</text>
</comment>
<dbReference type="SUPFAM" id="SSF46785">
    <property type="entry name" value="Winged helix' DNA-binding domain"/>
    <property type="match status" value="1"/>
</dbReference>
<dbReference type="SMART" id="SM00866">
    <property type="entry name" value="UTRA"/>
    <property type="match status" value="1"/>
</dbReference>
<sequence length="241" mass="28015">MKQKKFIAIYENLRTDIIESKLPYGAQLPSENELVYDYNASRETVRKALNLLVRDGMIQKIKGKGSVVIYQGITEFPFANLTSFREVQQGLGLSHETEVRLLERIPASEVPEVKKALDLRQSETLWHIIRTRKIDHRVKIIDEDYLVEKIVPDITMNIAKDSLYHYIEQTLELEISYSNKSITFESFGNLECEIFGDVTPPYTATVRGIVHLKDTTKFQYNISKHLATEFKFNDFSRRHKI</sequence>
<dbReference type="Proteomes" id="UP000034455">
    <property type="component" value="Unassembled WGS sequence"/>
</dbReference>
<keyword evidence="1" id="KW-0805">Transcription regulation</keyword>
<gene>
    <name evidence="6" type="ORF">UF66_0454</name>
</gene>
<dbReference type="GO" id="GO:0045892">
    <property type="term" value="P:negative regulation of DNA-templated transcription"/>
    <property type="evidence" value="ECO:0007669"/>
    <property type="project" value="TreeGrafter"/>
</dbReference>
<dbReference type="Gene3D" id="3.40.1410.10">
    <property type="entry name" value="Chorismate lyase-like"/>
    <property type="match status" value="1"/>
</dbReference>
<dbReference type="InterPro" id="IPR000524">
    <property type="entry name" value="Tscrpt_reg_HTH_GntR"/>
</dbReference>
<dbReference type="InterPro" id="IPR011663">
    <property type="entry name" value="UTRA"/>
</dbReference>
<evidence type="ECO:0000313" key="6">
    <source>
        <dbReference type="EMBL" id="KKI63965.1"/>
    </source>
</evidence>
<dbReference type="PANTHER" id="PTHR44846">
    <property type="entry name" value="MANNOSYL-D-GLYCERATE TRANSPORT/METABOLISM SYSTEM REPRESSOR MNGR-RELATED"/>
    <property type="match status" value="1"/>
</dbReference>
<proteinExistence type="predicted"/>
<dbReference type="PANTHER" id="PTHR44846:SF12">
    <property type="entry name" value="HTH-TYPE TRANSCRIPTIONAL REGULATOR TRER"/>
    <property type="match status" value="1"/>
</dbReference>
<dbReference type="PROSITE" id="PS50949">
    <property type="entry name" value="HTH_GNTR"/>
    <property type="match status" value="1"/>
</dbReference>
<evidence type="ECO:0000256" key="4">
    <source>
        <dbReference type="NCBIfam" id="TIGR02404"/>
    </source>
</evidence>
<name>A0A0M2P174_STACC</name>
<dbReference type="EMBL" id="LAKJ01000012">
    <property type="protein sequence ID" value="KKI63965.1"/>
    <property type="molecule type" value="Genomic_DNA"/>
</dbReference>
<dbReference type="GO" id="GO:0003700">
    <property type="term" value="F:DNA-binding transcription factor activity"/>
    <property type="evidence" value="ECO:0007669"/>
    <property type="project" value="UniProtKB-UniRule"/>
</dbReference>
<dbReference type="NCBIfam" id="TIGR02404">
    <property type="entry name" value="trehalos_R_Bsub"/>
    <property type="match status" value="1"/>
</dbReference>
<dbReference type="SUPFAM" id="SSF64288">
    <property type="entry name" value="Chorismate lyase-like"/>
    <property type="match status" value="1"/>
</dbReference>
<keyword evidence="2" id="KW-0238">DNA-binding</keyword>
<dbReference type="InterPro" id="IPR036390">
    <property type="entry name" value="WH_DNA-bd_sf"/>
</dbReference>
<dbReference type="GeneID" id="58098563"/>
<reference evidence="6 7" key="1">
    <citation type="submission" date="2015-03" db="EMBL/GenBank/DDBJ databases">
        <title>Genome Assembly of Staphylococcus cohnii subsp. cohnii strain G22B2.</title>
        <authorList>
            <person name="Nair G."/>
            <person name="Kaur G."/>
            <person name="Khatri I."/>
            <person name="Singh N.K."/>
            <person name="Sathyabama S."/>
            <person name="Maurya S.K."/>
            <person name="Subramanian S."/>
            <person name="Agrewala J.N."/>
            <person name="Mayilraj S."/>
        </authorList>
    </citation>
    <scope>NUCLEOTIDE SEQUENCE [LARGE SCALE GENOMIC DNA]</scope>
    <source>
        <strain evidence="6 7">G22B2</strain>
    </source>
</reference>
<protein>
    <recommendedName>
        <fullName evidence="4">Trehalose operon repressor</fullName>
    </recommendedName>
</protein>
<dbReference type="AlphaFoldDB" id="A0A0M2P174"/>
<dbReference type="InterPro" id="IPR012770">
    <property type="entry name" value="TreR"/>
</dbReference>
<dbReference type="InterPro" id="IPR050679">
    <property type="entry name" value="Bact_HTH_transcr_reg"/>
</dbReference>
<organism evidence="6 7">
    <name type="scientific">Staphylococcus cohnii subsp. cohnii</name>
    <dbReference type="NCBI Taxonomy" id="74704"/>
    <lineage>
        <taxon>Bacteria</taxon>
        <taxon>Bacillati</taxon>
        <taxon>Bacillota</taxon>
        <taxon>Bacilli</taxon>
        <taxon>Bacillales</taxon>
        <taxon>Staphylococcaceae</taxon>
        <taxon>Staphylococcus</taxon>
        <taxon>Staphylococcus cohnii species complex</taxon>
    </lineage>
</organism>
<feature type="domain" description="HTH gntR-type" evidence="5">
    <location>
        <begin position="3"/>
        <end position="71"/>
    </location>
</feature>
<evidence type="ECO:0000256" key="1">
    <source>
        <dbReference type="ARBA" id="ARBA00023015"/>
    </source>
</evidence>
<dbReference type="CDD" id="cd07377">
    <property type="entry name" value="WHTH_GntR"/>
    <property type="match status" value="1"/>
</dbReference>
<dbReference type="SMART" id="SM00345">
    <property type="entry name" value="HTH_GNTR"/>
    <property type="match status" value="1"/>
</dbReference>
<evidence type="ECO:0000313" key="7">
    <source>
        <dbReference type="Proteomes" id="UP000034455"/>
    </source>
</evidence>
<dbReference type="GO" id="GO:0003677">
    <property type="term" value="F:DNA binding"/>
    <property type="evidence" value="ECO:0007669"/>
    <property type="project" value="UniProtKB-UniRule"/>
</dbReference>
<accession>A0A0M2P174</accession>
<dbReference type="PRINTS" id="PR00035">
    <property type="entry name" value="HTHGNTR"/>
</dbReference>
<dbReference type="Gene3D" id="1.10.10.10">
    <property type="entry name" value="Winged helix-like DNA-binding domain superfamily/Winged helix DNA-binding domain"/>
    <property type="match status" value="1"/>
</dbReference>